<keyword evidence="2" id="KW-1185">Reference proteome</keyword>
<proteinExistence type="predicted"/>
<dbReference type="KEGG" id="dae:Dtox_3451"/>
<dbReference type="HOGENOM" id="CLU_1924167_0_0_9"/>
<accession>C8W6R5</accession>
<evidence type="ECO:0000313" key="2">
    <source>
        <dbReference type="Proteomes" id="UP000002217"/>
    </source>
</evidence>
<protein>
    <submittedName>
        <fullName evidence="1">Uncharacterized protein</fullName>
    </submittedName>
</protein>
<name>C8W6R5_DESAS</name>
<reference evidence="1 2" key="1">
    <citation type="journal article" date="2009" name="Stand. Genomic Sci.">
        <title>Complete genome sequence of Desulfotomaculum acetoxidans type strain (5575).</title>
        <authorList>
            <person name="Spring S."/>
            <person name="Lapidus A."/>
            <person name="Schroder M."/>
            <person name="Gleim D."/>
            <person name="Sims D."/>
            <person name="Meincke L."/>
            <person name="Glavina Del Rio T."/>
            <person name="Tice H."/>
            <person name="Copeland A."/>
            <person name="Cheng J.F."/>
            <person name="Lucas S."/>
            <person name="Chen F."/>
            <person name="Nolan M."/>
            <person name="Bruce D."/>
            <person name="Goodwin L."/>
            <person name="Pitluck S."/>
            <person name="Ivanova N."/>
            <person name="Mavromatis K."/>
            <person name="Mikhailova N."/>
            <person name="Pati A."/>
            <person name="Chen A."/>
            <person name="Palaniappan K."/>
            <person name="Land M."/>
            <person name="Hauser L."/>
            <person name="Chang Y.J."/>
            <person name="Jeffries C.D."/>
            <person name="Chain P."/>
            <person name="Saunders E."/>
            <person name="Brettin T."/>
            <person name="Detter J.C."/>
            <person name="Goker M."/>
            <person name="Bristow J."/>
            <person name="Eisen J.A."/>
            <person name="Markowitz V."/>
            <person name="Hugenholtz P."/>
            <person name="Kyrpides N.C."/>
            <person name="Klenk H.P."/>
            <person name="Han C."/>
        </authorList>
    </citation>
    <scope>NUCLEOTIDE SEQUENCE [LARGE SCALE GENOMIC DNA]</scope>
    <source>
        <strain evidence="2">ATCC 49208 / DSM 771 / VKM B-1644</strain>
    </source>
</reference>
<dbReference type="OrthoDB" id="1808880at2"/>
<dbReference type="Proteomes" id="UP000002217">
    <property type="component" value="Chromosome"/>
</dbReference>
<gene>
    <name evidence="1" type="ordered locus">Dtox_3451</name>
</gene>
<dbReference type="EMBL" id="CP001720">
    <property type="protein sequence ID" value="ACV64174.1"/>
    <property type="molecule type" value="Genomic_DNA"/>
</dbReference>
<dbReference type="AlphaFoldDB" id="C8W6R5"/>
<organism evidence="1 2">
    <name type="scientific">Desulfofarcimen acetoxidans (strain ATCC 49208 / DSM 771 / KCTC 5769 / VKM B-1644 / 5575)</name>
    <name type="common">Desulfotomaculum acetoxidans</name>
    <dbReference type="NCBI Taxonomy" id="485916"/>
    <lineage>
        <taxon>Bacteria</taxon>
        <taxon>Bacillati</taxon>
        <taxon>Bacillota</taxon>
        <taxon>Clostridia</taxon>
        <taxon>Eubacteriales</taxon>
        <taxon>Peptococcaceae</taxon>
        <taxon>Desulfofarcimen</taxon>
    </lineage>
</organism>
<dbReference type="RefSeq" id="WP_015758864.1">
    <property type="nucleotide sequence ID" value="NC_013216.1"/>
</dbReference>
<evidence type="ECO:0000313" key="1">
    <source>
        <dbReference type="EMBL" id="ACV64174.1"/>
    </source>
</evidence>
<sequence length="131" mass="15352">MTFEYNHRQVMIDKVTDMLLSEKYSEKEALSMFIWKLSEIEPPMTTLEQSMFCVYYRINKSYSEISIENTETAFDILEIPKSKLGLTSRELRKVALIAYWEQFNNLTVAVSDMLTNARLIGMKKKALSYLI</sequence>